<dbReference type="Gene3D" id="2.60.40.2700">
    <property type="match status" value="8"/>
</dbReference>
<dbReference type="PROSITE" id="PS50268">
    <property type="entry name" value="CADHERIN_2"/>
    <property type="match status" value="1"/>
</dbReference>
<gene>
    <name evidence="4" type="ORF">Csp_A05660</name>
</gene>
<keyword evidence="1" id="KW-0433">Leucine-rich repeat</keyword>
<protein>
    <recommendedName>
        <fullName evidence="3">Cadherin domain-containing protein</fullName>
    </recommendedName>
</protein>
<reference evidence="4" key="1">
    <citation type="journal article" date="2010" name="Nature">
        <title>The dynamic genome of Hydra.</title>
        <authorList>
            <person name="Chapman J.A."/>
            <person name="Kirkness E.F."/>
            <person name="Simakov O."/>
            <person name="Hampson S.E."/>
            <person name="Mitros T."/>
            <person name="Weinmaier T."/>
            <person name="Rattei T."/>
            <person name="Balasubramanian P.G."/>
            <person name="Borman J."/>
            <person name="Busam D."/>
            <person name="Disbennett K."/>
            <person name="Pfannkoch C."/>
            <person name="Sumin N."/>
            <person name="Sutton G."/>
            <person name="Viswanathan L."/>
            <person name="Walenz B."/>
            <person name="Goodstein D.M."/>
            <person name="Hellsten U."/>
            <person name="Kawashima T."/>
            <person name="Prochnik S.E."/>
            <person name="Putnam N.H."/>
            <person name="Shu S."/>
            <person name="Blumberg B."/>
            <person name="Dana C.E."/>
            <person name="Gee L."/>
            <person name="Kibler D.F."/>
            <person name="Law L."/>
            <person name="Lindgens D."/>
            <person name="Martinez D.E."/>
            <person name="Peng J."/>
            <person name="Wigge P.A."/>
            <person name="Bertulat B."/>
            <person name="Guder C."/>
            <person name="Nakamura Y."/>
            <person name="Ozbek S."/>
            <person name="Watanabe H."/>
            <person name="Khalturin K."/>
            <person name="Hemmrich G."/>
            <person name="Franke A."/>
            <person name="Augustin R."/>
            <person name="Fraune S."/>
            <person name="Hayakawa E."/>
            <person name="Hayakawa S."/>
            <person name="Hirose M."/>
            <person name="Hwang J."/>
            <person name="Ikeo K."/>
            <person name="Nishimiya-Fujisawa C."/>
            <person name="Ogura A."/>
            <person name="Takahashi T."/>
            <person name="Steinmetz P.R."/>
            <person name="Zhang X."/>
            <person name="Aufschnaiter R."/>
            <person name="Eder M.K."/>
            <person name="Gorny A.K."/>
            <person name="Salvenmoser W."/>
            <person name="Heimberg A.M."/>
            <person name="Wheeler B.M."/>
            <person name="Peterson K.J."/>
            <person name="Boettger A."/>
            <person name="Tischler P."/>
            <person name="Wolf A."/>
            <person name="Gojobori T."/>
            <person name="Remington K.A."/>
            <person name="Strausberg R.L."/>
            <person name="Venter J."/>
            <person name="Technau U."/>
            <person name="Hobmayer B."/>
            <person name="Bosch T.C."/>
            <person name="Holstein T.W."/>
            <person name="Fujisawa T."/>
            <person name="Bode H.R."/>
            <person name="David C.N."/>
            <person name="Rokhsar D.S."/>
            <person name="Steele R.E."/>
        </authorList>
    </citation>
    <scope>NUCLEOTIDE SEQUENCE</scope>
</reference>
<feature type="domain" description="Cadherin" evidence="3">
    <location>
        <begin position="2695"/>
        <end position="2798"/>
    </location>
</feature>
<keyword evidence="2" id="KW-0677">Repeat</keyword>
<dbReference type="PANTHER" id="PTHR24366:SF96">
    <property type="entry name" value="LEUCINE RICH REPEAT CONTAINING 53"/>
    <property type="match status" value="1"/>
</dbReference>
<dbReference type="InterPro" id="IPR002126">
    <property type="entry name" value="Cadherin-like_dom"/>
</dbReference>
<dbReference type="PROSITE" id="PS00330">
    <property type="entry name" value="HEMOLYSIN_CALCIUM"/>
    <property type="match status" value="1"/>
</dbReference>
<dbReference type="InterPro" id="IPR019960">
    <property type="entry name" value="T1SS_VCA0849"/>
</dbReference>
<name>C9Y8W5_CURXX</name>
<dbReference type="InterPro" id="IPR015919">
    <property type="entry name" value="Cadherin-like_sf"/>
</dbReference>
<dbReference type="Pfam" id="PF00353">
    <property type="entry name" value="HemolysinCabind"/>
    <property type="match status" value="3"/>
</dbReference>
<proteinExistence type="predicted"/>
<dbReference type="SUPFAM" id="SSF51120">
    <property type="entry name" value="beta-Roll"/>
    <property type="match status" value="1"/>
</dbReference>
<dbReference type="GO" id="GO:0005509">
    <property type="term" value="F:calcium ion binding"/>
    <property type="evidence" value="ECO:0007669"/>
    <property type="project" value="InterPro"/>
</dbReference>
<dbReference type="GO" id="GO:0007156">
    <property type="term" value="P:homophilic cell adhesion via plasma membrane adhesion molecules"/>
    <property type="evidence" value="ECO:0007669"/>
    <property type="project" value="InterPro"/>
</dbReference>
<dbReference type="SMART" id="SM00736">
    <property type="entry name" value="CADG"/>
    <property type="match status" value="1"/>
</dbReference>
<dbReference type="InterPro" id="IPR018511">
    <property type="entry name" value="Hemolysin-typ_Ca-bd_CS"/>
</dbReference>
<evidence type="ECO:0000256" key="1">
    <source>
        <dbReference type="ARBA" id="ARBA00022614"/>
    </source>
</evidence>
<dbReference type="Gene3D" id="3.80.10.10">
    <property type="entry name" value="Ribonuclease Inhibitor"/>
    <property type="match status" value="2"/>
</dbReference>
<evidence type="ECO:0000259" key="3">
    <source>
        <dbReference type="PROSITE" id="PS50268"/>
    </source>
</evidence>
<organism evidence="4">
    <name type="scientific">Curvibacter symbiont subsp. Hydra magnipapillata</name>
    <dbReference type="NCBI Taxonomy" id="667019"/>
    <lineage>
        <taxon>Bacteria</taxon>
        <taxon>Pseudomonadati</taxon>
        <taxon>Pseudomonadota</taxon>
        <taxon>Betaproteobacteria</taxon>
        <taxon>Burkholderiales</taxon>
        <taxon>Comamonadaceae</taxon>
        <taxon>Curvibacter</taxon>
    </lineage>
</organism>
<dbReference type="InterPro" id="IPR032675">
    <property type="entry name" value="LRR_dom_sf"/>
</dbReference>
<dbReference type="InterPro" id="IPR006644">
    <property type="entry name" value="Cadg"/>
</dbReference>
<dbReference type="InterPro" id="IPR001343">
    <property type="entry name" value="Hemolysn_Ca-bd"/>
</dbReference>
<sequence length="3237" mass="319088">MADAASGNLNVNPMTTMAAQKLGVSAQVETAPKTTTVLKTEDVAATNKAVAKALGVVDGTNQGLDIATAPVTTVITTTGSANANANAYGKALAVISQMEKVGVLSTTEVIAKITEAIDTTAGSLTNTTTSTAQTTTATQTLLVQALVETAAKGQINTTEVASLVQSSTGTTMATVTDNATEVTGFTALQVAALTAADVAKLSATQVLALGDKLAQLSDSALVSLNATQLAQISGAQVTALGTKVFSLSKDAVVTANITAINNALTAAMPDKAAGIAALGSKLGNLSDATLAALSNDQVAGITATQLGALTGAQVNALGTKLAQLSDTAVANLSTTQLGAITTLGNLGSKVFSLSTTAISAVADKTAITTAQTTELAKLTTAGSVTALGSKIATLTDGALFTLNATQAGGLSPLQIQALSSNQLAQLSTTAFAALSPTAIASLSASQLGALTGPQLGVLTADQMTALSVTQVQSLSSTALANLSNDAAGALSGNQLAGMNNAQLTGLGTKITAVPFASYVSLSQAQLDLLASALGSSTVTAIKNDQAAAGLVTSGTNVSATDLGGYSAAITSALSPTVIGQLSTTAIASLKTEGLTSAQAAVLSTAQIGALSTNQITAFSPSALASLSTNAVASLATNQIGALTAAQVAQLTAAQIQALGTKVASLSVDAIASLSNAAIAGLEAAQLTAITGPQAAKLTASQMAALSATQVAQLGTAAVAQLSASALAQLSATQVRALTGDQAAVLTTTQIDALSPAQVASLSPTAVAKLSTGVNSALQSLDDSQLAALTASQAAALTGTQVADLGAKLLKLSNTALSQISASNTDAMTALSGQITSLTASQVKALSPAQVANLTLTGLSATDLGNFNTNLTSTQAKALTAGQLATLSVVTLATSLTDNVEPVGTVASPATVSAGGTTNDTTPTFSGTVTRLPAGAVVAIYDTVSGGTAQKIGEATVSGTGWTFTPSSPMTAQGGHSITARVEVTGGSSSTPTAALAFTLDTVDDAGTVSVTNTTDGTRGTTSLQQGDVLTAGTPVDADGGVTGVTYQWKAGGVNVAANGTGSTYTLTQADVGKAITVVATYTDALGPNKTATSTPTGNVVNVDDAGTVSVTNTTDGTRGTTSLQQGDVLTAGTPVDADGGVTGVTYQWKAGGVNVAANGTGSTYTLTQADVGKAITVVATYTDALGPNKTATSTPTGNVVNVDDAGTVSVTNTTDGTRGTTSLQQGDVLTAGTPVDADGGVTGVTYQWKAGGVNVAANGTGSTYTLTQADVGKAITVVATYTDALGPNKTATSTPTGNVVNVDDAGTVSVTNTTDGTRGTTSLQQGDVLTAGTPVDADGGVTGVTYQWKAGGVNVAANGTGSTYTLTQADVGKAITVVATYTDALGPNKTATSTPTGNVVAPNDTAGTVSVTNTTDGTRGTTSLQQGDVLTAGTPVDADGGVTGVTYQWKAGGVNVAANGTGSTYTLTQADVGKAITVVATYTDALGPNKTATSTPTGNVVNVDDAGTVSVTNTTDGTRGTTSLQQGDVLTAGTPVDADGGVTGVTYQWKAGGVNVAANGTGSTYTLTQADVGKAITVVATYTDALGPNKTATSTPTGNVVNVDDAGTVSVTNTTDGTRGTTSLQQGDVLTAGTPVDADGGVTGVTYQWKAGGVNVAANGTGSTYTLTQADVGKAITVVATYTDALGPNKTATSTPTGNVVNVDDAGTVSVTNTTDGTRGTTSLQQGDVLTAGTPVDADGGVTGVTYQWKAGGVNVAANGTGSTYTLTQADVGKAITVVATYTDALGPNKTATSTPTGNVVNVDDAPTAINLNQAETYTKNTPLNLTDIVVTDVDSATVTVTLTLSNVAAGGLNTGTSGTVTSTYNAGSGVWTASGAIADVNTLLAALTFTPATDYVGSFNITTNVNDGTNTLNGSKAFTGIATNTVPTLTTVSTLTGFVAGDAKEISYADLAAAANEADAENAAISFRIEALSTGTLEKWNGSTWATATPGTTTLSSGEKLRWTSAAGTSGDSVNAFTVKAFDGSLYSTSAVQVTAKVDGYIFLGGSGNRLVDDGWSTGSILQSADLGLSAAQLTALSGGSVKFTSLTNLKLYSLATAGNAASTQTEITAFSTTNLTYADIVSGKYLIKYSQSDEATAGRNALAALTVTPSSGGAYDKTLEFVISTATGVAAWGDESGFGGGVGSLSGGAGGAGADTLLGTTQSDIMFGDGSGGGSSDHTIASRNASVGGAGGGGADNLFAGAGDDILFGDGFTGGTEGQWGLNGGAGGYGGGGGGSAGMYGAARGVSGAGGVGAGSSGASATVTAGGSTTLGFTTAGLTGGGSGNATQSGVGAGVSADGNSTATSTYVAELDSGAISAAGQFNNTGTVSAAVAAARAAFLDGPGGSNAEDRLFTQTMGTGNDVIQGGSGADYIMAGNGNDVITGGQGNDIMYGRGGGALSGTDNDTYVWQRGDAGSAGSFDIVRDFTEWNSTTGDKLDLTQLLEGYTPGTSTLSNWVTVQTGVTGASLVGNGVISGSWDAGQTGTLITIDVDGTGGSGTATQRIFLAGTTLSSTSAQALAGAGVLVVSVPTVQSFTVTDSTAGNGTQLGKSGEALTFVVTLSEPVTSTAGLTAVFTVNGQDVSATASAVTNSSTITFTGGSVPSTGDGTAISLKSLVASSGVITGNLSNQPMQAVSAGTITHADYRVDNTAPTLATTSYDVNESTTLPAANVSVATLAGSDATSMTYTLGSTGVDNTLFTLVNGVLKLKDGKSFEDTGTHSNTYNLTVDITDAAGNLLDEKAITVNLKDVNEAPVVTGTAIADVQASAGTAYTIGNPLFLNGTSSHISSYFTDPDTTGAFNTLTYTLGSGAPSWLQIDGSTGKLYGTAPATPVQDLPVTVNAFDGLNTVSKTFNIDVAAQQAAGPALMSTQALDNVSNLDVRSALVIAFDQNIALGNGQIRISDDMGTTGWLLTNTTSGETKQDNKDNDVVITLTNGQVTDLTVGGIPYTQLGTVGLSAQRLADSVKVSGDKLIINIGGTDKTTFGTANTDWNFDWDFGANYHVEFDAGVVANQTNASQTNAALTSNTTLNFTTVTPAGNAVGASSQIMQADGSLASGFIWHHGHIGDATGAGEIAMNFSVGSHALVQLVDGGNTKTTTTTGRVLLSGFSADDVLYMDNWGQMSMLTTSGVQTAVYTGSGNSLKRSLANSDGGTSVDVVFADYASTGYTAVTSLNGGDNALEAATRYNANVVIFG</sequence>
<evidence type="ECO:0000256" key="2">
    <source>
        <dbReference type="ARBA" id="ARBA00022737"/>
    </source>
</evidence>
<evidence type="ECO:0000313" key="4">
    <source>
        <dbReference type="EMBL" id="CBA28114.1"/>
    </source>
</evidence>
<dbReference type="InterPro" id="IPR011049">
    <property type="entry name" value="Serralysin-like_metalloprot_C"/>
</dbReference>
<dbReference type="SUPFAM" id="SSF49313">
    <property type="entry name" value="Cadherin-like"/>
    <property type="match status" value="1"/>
</dbReference>
<dbReference type="NCBIfam" id="TIGR03661">
    <property type="entry name" value="T1SS_VCA0849"/>
    <property type="match status" value="1"/>
</dbReference>
<dbReference type="EMBL" id="FN543104">
    <property type="protein sequence ID" value="CBA28114.1"/>
    <property type="molecule type" value="Genomic_DNA"/>
</dbReference>
<dbReference type="GO" id="GO:0016020">
    <property type="term" value="C:membrane"/>
    <property type="evidence" value="ECO:0007669"/>
    <property type="project" value="InterPro"/>
</dbReference>
<dbReference type="PANTHER" id="PTHR24366">
    <property type="entry name" value="IG(IMMUNOGLOBULIN) AND LRR(LEUCINE RICH REPEAT) DOMAINS"/>
    <property type="match status" value="1"/>
</dbReference>
<accession>C9Y8W5</accession>